<reference evidence="5" key="2">
    <citation type="submission" date="2024-06" db="EMBL/GenBank/DDBJ databases">
        <authorList>
            <person name="Plum-Jensen L.E."/>
            <person name="Schramm A."/>
            <person name="Marshall I.P.G."/>
        </authorList>
    </citation>
    <scope>NUCLEOTIDE SEQUENCE</scope>
    <source>
        <strain evidence="5">Rat1</strain>
    </source>
</reference>
<dbReference type="EC" id="2.3.2.2" evidence="5"/>
<dbReference type="PANTHER" id="PTHR43199:SF1">
    <property type="entry name" value="GLUTATHIONE HYDROLASE PROENZYME"/>
    <property type="match status" value="1"/>
</dbReference>
<dbReference type="GO" id="GO:0016787">
    <property type="term" value="F:hydrolase activity"/>
    <property type="evidence" value="ECO:0007669"/>
    <property type="project" value="UniProtKB-KW"/>
</dbReference>
<reference evidence="5" key="1">
    <citation type="journal article" date="2024" name="Syst. Appl. Microbiol.">
        <title>First single-strain enrichments of Electrothrix cable bacteria, description of E. aestuarii sp. nov. and E. rattekaaiensis sp. nov., and proposal of a cable bacteria taxonomy following the rules of the SeqCode.</title>
        <authorList>
            <person name="Plum-Jensen L.E."/>
            <person name="Schramm A."/>
            <person name="Marshall I.P.G."/>
        </authorList>
    </citation>
    <scope>NUCLEOTIDE SEQUENCE</scope>
    <source>
        <strain evidence="5">Rat1</strain>
    </source>
</reference>
<keyword evidence="3" id="KW-0378">Hydrolase</keyword>
<dbReference type="Pfam" id="PF01019">
    <property type="entry name" value="G_glu_transpept"/>
    <property type="match status" value="1"/>
</dbReference>
<gene>
    <name evidence="5" type="ORF">Q3M24_19600</name>
</gene>
<keyword evidence="2 5" id="KW-0808">Transferase</keyword>
<dbReference type="Gene3D" id="3.60.20.40">
    <property type="match status" value="1"/>
</dbReference>
<dbReference type="InterPro" id="IPR043137">
    <property type="entry name" value="GGT_ssub_C"/>
</dbReference>
<dbReference type="EMBL" id="CP159373">
    <property type="protein sequence ID" value="XCN72470.1"/>
    <property type="molecule type" value="Genomic_DNA"/>
</dbReference>
<evidence type="ECO:0000256" key="2">
    <source>
        <dbReference type="ARBA" id="ARBA00022679"/>
    </source>
</evidence>
<organism evidence="5">
    <name type="scientific">Candidatus Electrothrix aestuarii</name>
    <dbReference type="NCBI Taxonomy" id="3062594"/>
    <lineage>
        <taxon>Bacteria</taxon>
        <taxon>Pseudomonadati</taxon>
        <taxon>Thermodesulfobacteriota</taxon>
        <taxon>Desulfobulbia</taxon>
        <taxon>Desulfobulbales</taxon>
        <taxon>Desulfobulbaceae</taxon>
        <taxon>Candidatus Electrothrix</taxon>
    </lineage>
</organism>
<evidence type="ECO:0000256" key="3">
    <source>
        <dbReference type="ARBA" id="ARBA00022801"/>
    </source>
</evidence>
<name>A0AAU8LT75_9BACT</name>
<evidence type="ECO:0000256" key="1">
    <source>
        <dbReference type="ARBA" id="ARBA00009381"/>
    </source>
</evidence>
<dbReference type="AlphaFoldDB" id="A0AAU8LT75"/>
<dbReference type="InterPro" id="IPR051792">
    <property type="entry name" value="GGT_bact"/>
</dbReference>
<evidence type="ECO:0000313" key="5">
    <source>
        <dbReference type="EMBL" id="XCN72470.1"/>
    </source>
</evidence>
<sequence>MEIKKSKKALVAAGHEEVAKAAAIILEAGGNAFDAVVAAGLASTVAEPMLTSLGGGGFALARTADQEEIFFDFFVDTPGIGLKNKELEPHFYPIDVDFAGSTQEFNIGLGSVAVPGTLKGLLHIHERLGRMPLQEIVEPAIALAQGHELNHIQAYFLKILCPILELGETGRVLYKASGQLIKEGETLINPELANFLLQLPEDKGKEFYLGTLAAQIDQDMRNGQGLLTAQDLAAYTVHERKPLRIPYHGHTLLTAPDMGGSLIGLSLFLQERAGEAIGPVQNWASTEHLLRTLGVMHEVERLRKQGLCTPQALEAFIKGKEPTASVAHIRQFSRGTTHVSIADSMGNIAAMTCSNGEGSGYFVPGTGIMLNNMMGEDDLHPGGFHAEPPGQRVGSMMSPSALLHGDEVKLVFGSGGSKRIRTALSQVLTQVVDFKRDLADAVLAPRMYWDGDANILQVEPGFSAKALQALEEQVQVNHWQAPDLYFGGVHAVMPGLSGVGDPRRGGSVAMVEL</sequence>
<dbReference type="InterPro" id="IPR029055">
    <property type="entry name" value="Ntn_hydrolases_N"/>
</dbReference>
<dbReference type="PANTHER" id="PTHR43199">
    <property type="entry name" value="GLUTATHIONE HYDROLASE"/>
    <property type="match status" value="1"/>
</dbReference>
<accession>A0AAU8LT75</accession>
<keyword evidence="5" id="KW-0012">Acyltransferase</keyword>
<dbReference type="SUPFAM" id="SSF56235">
    <property type="entry name" value="N-terminal nucleophile aminohydrolases (Ntn hydrolases)"/>
    <property type="match status" value="1"/>
</dbReference>
<proteinExistence type="inferred from homology"/>
<keyword evidence="4" id="KW-0865">Zymogen</keyword>
<comment type="similarity">
    <text evidence="1">Belongs to the gamma-glutamyltransferase family.</text>
</comment>
<dbReference type="KEGG" id="eaj:Q3M24_19600"/>
<evidence type="ECO:0000256" key="4">
    <source>
        <dbReference type="ARBA" id="ARBA00023145"/>
    </source>
</evidence>
<dbReference type="GO" id="GO:0103068">
    <property type="term" value="F:leukotriene C4 gamma-glutamyl transferase activity"/>
    <property type="evidence" value="ECO:0007669"/>
    <property type="project" value="UniProtKB-EC"/>
</dbReference>
<dbReference type="PRINTS" id="PR01210">
    <property type="entry name" value="GGTRANSPTASE"/>
</dbReference>
<protein>
    <submittedName>
        <fullName evidence="5">Gamma-glutamyltransferase</fullName>
        <ecNumber evidence="5">2.3.2.2</ecNumber>
    </submittedName>
</protein>